<keyword evidence="5" id="KW-1185">Reference proteome</keyword>
<evidence type="ECO:0000256" key="1">
    <source>
        <dbReference type="ARBA" id="ARBA00023125"/>
    </source>
</evidence>
<name>A0ABS1FUU8_9FLAO</name>
<dbReference type="PANTHER" id="PTHR43479:SF11">
    <property type="entry name" value="ACREF_ENVCD OPERON REPRESSOR-RELATED"/>
    <property type="match status" value="1"/>
</dbReference>
<sequence length="197" mass="23309">MRLKEGDKKELIKTEAIKMIIKDGLEGFSMNKLAKACKISVATPYLYYKDRDDLILTIAKEEGQRMSDAILKDFDPEADFEEGLRVQWKNRYGYMTTYPDRHFFFEQLRNSSYQEEFLHHFLQRFKEVLGKFWDNAVKRGELDHMPFEVYWSVAFSPMYSLARFHNEGKSLGGKAFKMTDEILWKTFDLVIKALKKA</sequence>
<dbReference type="SUPFAM" id="SSF46689">
    <property type="entry name" value="Homeodomain-like"/>
    <property type="match status" value="1"/>
</dbReference>
<dbReference type="InterPro" id="IPR036271">
    <property type="entry name" value="Tet_transcr_reg_TetR-rel_C_sf"/>
</dbReference>
<dbReference type="Proteomes" id="UP000628669">
    <property type="component" value="Unassembled WGS sequence"/>
</dbReference>
<dbReference type="EMBL" id="JAENHK010000010">
    <property type="protein sequence ID" value="MBK1896180.1"/>
    <property type="molecule type" value="Genomic_DNA"/>
</dbReference>
<dbReference type="PROSITE" id="PS50977">
    <property type="entry name" value="HTH_TETR_2"/>
    <property type="match status" value="1"/>
</dbReference>
<proteinExistence type="predicted"/>
<reference evidence="5" key="1">
    <citation type="submission" date="2021-01" db="EMBL/GenBank/DDBJ databases">
        <title>Genome public.</title>
        <authorList>
            <person name="Liu C."/>
            <person name="Sun Q."/>
        </authorList>
    </citation>
    <scope>NUCLEOTIDE SEQUENCE [LARGE SCALE GENOMIC DNA]</scope>
    <source>
        <strain evidence="5">YIM B02567</strain>
    </source>
</reference>
<dbReference type="Gene3D" id="1.10.357.10">
    <property type="entry name" value="Tetracycline Repressor, domain 2"/>
    <property type="match status" value="1"/>
</dbReference>
<evidence type="ECO:0000259" key="3">
    <source>
        <dbReference type="PROSITE" id="PS50977"/>
    </source>
</evidence>
<accession>A0ABS1FUU8</accession>
<dbReference type="InterPro" id="IPR009057">
    <property type="entry name" value="Homeodomain-like_sf"/>
</dbReference>
<comment type="caution">
    <text evidence="4">The sequence shown here is derived from an EMBL/GenBank/DDBJ whole genome shotgun (WGS) entry which is preliminary data.</text>
</comment>
<keyword evidence="1 2" id="KW-0238">DNA-binding</keyword>
<evidence type="ECO:0000256" key="2">
    <source>
        <dbReference type="PROSITE-ProRule" id="PRU00335"/>
    </source>
</evidence>
<gene>
    <name evidence="4" type="ORF">JHL15_10490</name>
</gene>
<protein>
    <submittedName>
        <fullName evidence="4">TetR/AcrR family transcriptional regulator</fullName>
    </submittedName>
</protein>
<dbReference type="Pfam" id="PF00440">
    <property type="entry name" value="TetR_N"/>
    <property type="match status" value="1"/>
</dbReference>
<organism evidence="4 5">
    <name type="scientific">Chryseobacterium paridis</name>
    <dbReference type="NCBI Taxonomy" id="2800328"/>
    <lineage>
        <taxon>Bacteria</taxon>
        <taxon>Pseudomonadati</taxon>
        <taxon>Bacteroidota</taxon>
        <taxon>Flavobacteriia</taxon>
        <taxon>Flavobacteriales</taxon>
        <taxon>Weeksellaceae</taxon>
        <taxon>Chryseobacterium group</taxon>
        <taxon>Chryseobacterium</taxon>
    </lineage>
</organism>
<dbReference type="InterPro" id="IPR050624">
    <property type="entry name" value="HTH-type_Tx_Regulator"/>
</dbReference>
<dbReference type="InterPro" id="IPR001647">
    <property type="entry name" value="HTH_TetR"/>
</dbReference>
<feature type="DNA-binding region" description="H-T-H motif" evidence="2">
    <location>
        <begin position="29"/>
        <end position="48"/>
    </location>
</feature>
<dbReference type="RefSeq" id="WP_200245603.1">
    <property type="nucleotide sequence ID" value="NZ_JAENHK010000010.1"/>
</dbReference>
<dbReference type="PANTHER" id="PTHR43479">
    <property type="entry name" value="ACREF/ENVCD OPERON REPRESSOR-RELATED"/>
    <property type="match status" value="1"/>
</dbReference>
<dbReference type="SUPFAM" id="SSF48498">
    <property type="entry name" value="Tetracyclin repressor-like, C-terminal domain"/>
    <property type="match status" value="1"/>
</dbReference>
<feature type="domain" description="HTH tetR-type" evidence="3">
    <location>
        <begin position="6"/>
        <end position="66"/>
    </location>
</feature>
<evidence type="ECO:0000313" key="5">
    <source>
        <dbReference type="Proteomes" id="UP000628669"/>
    </source>
</evidence>
<evidence type="ECO:0000313" key="4">
    <source>
        <dbReference type="EMBL" id="MBK1896180.1"/>
    </source>
</evidence>